<evidence type="ECO:0000259" key="12">
    <source>
        <dbReference type="PROSITE" id="PS50893"/>
    </source>
</evidence>
<proteinExistence type="predicted"/>
<dbReference type="PROSITE" id="PS50893">
    <property type="entry name" value="ABC_TRANSPORTER_2"/>
    <property type="match status" value="1"/>
</dbReference>
<dbReference type="GO" id="GO:0005886">
    <property type="term" value="C:plasma membrane"/>
    <property type="evidence" value="ECO:0007669"/>
    <property type="project" value="UniProtKB-SubCell"/>
</dbReference>
<dbReference type="CDD" id="cd18550">
    <property type="entry name" value="ABC_6TM_exporter_like"/>
    <property type="match status" value="1"/>
</dbReference>
<dbReference type="InterPro" id="IPR003439">
    <property type="entry name" value="ABC_transporter-like_ATP-bd"/>
</dbReference>
<keyword evidence="15" id="KW-1185">Reference proteome</keyword>
<evidence type="ECO:0000256" key="6">
    <source>
        <dbReference type="ARBA" id="ARBA00022741"/>
    </source>
</evidence>
<keyword evidence="9 11" id="KW-0472">Membrane</keyword>
<dbReference type="Proteomes" id="UP000567246">
    <property type="component" value="Unassembled WGS sequence"/>
</dbReference>
<gene>
    <name evidence="14" type="ORF">HDA33_001713</name>
</gene>
<keyword evidence="6" id="KW-0547">Nucleotide-binding</keyword>
<dbReference type="Gene3D" id="1.20.1560.10">
    <property type="entry name" value="ABC transporter type 1, transmembrane domain"/>
    <property type="match status" value="1"/>
</dbReference>
<dbReference type="InterPro" id="IPR027417">
    <property type="entry name" value="P-loop_NTPase"/>
</dbReference>
<dbReference type="PANTHER" id="PTHR43394">
    <property type="entry name" value="ATP-DEPENDENT PERMEASE MDL1, MITOCHONDRIAL"/>
    <property type="match status" value="1"/>
</dbReference>
<dbReference type="Pfam" id="PF00664">
    <property type="entry name" value="ABC_membrane"/>
    <property type="match status" value="1"/>
</dbReference>
<feature type="transmembrane region" description="Helical" evidence="11">
    <location>
        <begin position="103"/>
        <end position="124"/>
    </location>
</feature>
<accession>A0A7W9N1B0</accession>
<evidence type="ECO:0000256" key="3">
    <source>
        <dbReference type="ARBA" id="ARBA00022475"/>
    </source>
</evidence>
<comment type="caution">
    <text evidence="14">The sequence shown here is derived from an EMBL/GenBank/DDBJ whole genome shotgun (WGS) entry which is preliminary data.</text>
</comment>
<organism evidence="14 15">
    <name type="scientific">Micrococcus endophyticus</name>
    <dbReference type="NCBI Taxonomy" id="455343"/>
    <lineage>
        <taxon>Bacteria</taxon>
        <taxon>Bacillati</taxon>
        <taxon>Actinomycetota</taxon>
        <taxon>Actinomycetes</taxon>
        <taxon>Micrococcales</taxon>
        <taxon>Micrococcaceae</taxon>
        <taxon>Micrococcus</taxon>
    </lineage>
</organism>
<dbReference type="GO" id="GO:0005524">
    <property type="term" value="F:ATP binding"/>
    <property type="evidence" value="ECO:0007669"/>
    <property type="project" value="UniProtKB-KW"/>
</dbReference>
<dbReference type="GO" id="GO:0015421">
    <property type="term" value="F:ABC-type oligopeptide transporter activity"/>
    <property type="evidence" value="ECO:0007669"/>
    <property type="project" value="TreeGrafter"/>
</dbReference>
<dbReference type="PANTHER" id="PTHR43394:SF1">
    <property type="entry name" value="ATP-BINDING CASSETTE SUB-FAMILY B MEMBER 10, MITOCHONDRIAL"/>
    <property type="match status" value="1"/>
</dbReference>
<dbReference type="Pfam" id="PF00005">
    <property type="entry name" value="ABC_tran"/>
    <property type="match status" value="1"/>
</dbReference>
<evidence type="ECO:0000256" key="8">
    <source>
        <dbReference type="ARBA" id="ARBA00022989"/>
    </source>
</evidence>
<dbReference type="GO" id="GO:0016887">
    <property type="term" value="F:ATP hydrolysis activity"/>
    <property type="evidence" value="ECO:0007669"/>
    <property type="project" value="InterPro"/>
</dbReference>
<evidence type="ECO:0000259" key="13">
    <source>
        <dbReference type="PROSITE" id="PS50929"/>
    </source>
</evidence>
<evidence type="ECO:0000256" key="2">
    <source>
        <dbReference type="ARBA" id="ARBA00022448"/>
    </source>
</evidence>
<dbReference type="FunFam" id="3.40.50.300:FF:001001">
    <property type="entry name" value="Multidrug ABC transporter ATP-binding protein"/>
    <property type="match status" value="1"/>
</dbReference>
<evidence type="ECO:0000256" key="11">
    <source>
        <dbReference type="SAM" id="Phobius"/>
    </source>
</evidence>
<dbReference type="InterPro" id="IPR017871">
    <property type="entry name" value="ABC_transporter-like_CS"/>
</dbReference>
<feature type="transmembrane region" description="Helical" evidence="11">
    <location>
        <begin position="65"/>
        <end position="83"/>
    </location>
</feature>
<evidence type="ECO:0000256" key="9">
    <source>
        <dbReference type="ARBA" id="ARBA00023136"/>
    </source>
</evidence>
<keyword evidence="3" id="KW-1003">Cell membrane</keyword>
<keyword evidence="2" id="KW-0813">Transport</keyword>
<dbReference type="InterPro" id="IPR036640">
    <property type="entry name" value="ABC1_TM_sf"/>
</dbReference>
<dbReference type="InterPro" id="IPR039421">
    <property type="entry name" value="Type_1_exporter"/>
</dbReference>
<feature type="transmembrane region" description="Helical" evidence="11">
    <location>
        <begin position="294"/>
        <end position="316"/>
    </location>
</feature>
<dbReference type="PROSITE" id="PS00211">
    <property type="entry name" value="ABC_TRANSPORTER_1"/>
    <property type="match status" value="1"/>
</dbReference>
<keyword evidence="4" id="KW-0997">Cell inner membrane</keyword>
<sequence>MTTPLPASAPRTRTPRGHADSLPAPDGGGGRGMAPARLDPADRTQLRRHPVSLRRIARLFAPHRGTIALVVVLISAASVINLAQPFLVRAVIDDALPNQDVPLLIRLTAAMVGVAALTAVIGVVQTWRATAMGQHVMHSLRVRLFTHLQAQPLAFFTRTRGGEVQSRLTHDIAGMQSVVTSTATGVASNLTAVVATAAAMVALSPRLSLISLVVLPPAVWLSRRVAQLRRTVTDERQAALAQMHTQVEEGLSVSGARLAKTLGTTGHDAERFTGRSHELIGLELRSQLAGRWRMATMSIVFAAIPAVIYLAAGLPATSGGMTIGTLVAFTALQGQVFRPLMGLLNIGVQWVTALAFFSRIFEYLDLDPAIKPPADPVPVNPARVRGTVRFEGVDFAYDDGAPALSGIELTVPAGTTTAVVGSTGSGKSTLASLVPRLHDPTAGRVSIDGIDVARLDPADLAAIVGVVSQETYLIHASVRDNLRLADPEATDERLWAALETASLAGTVAALPEGLDTLVGARGHRFSGGEQQRLAIARTVLRNPPVLVLDEATSALDNTTEARVQTALDELAEHRTTLMVAHRLSTVMGADQVAVLEGGRIVELGAPAELLRAGGPFAALAARGDAVVPGAAPAEPALAR</sequence>
<keyword evidence="8 11" id="KW-1133">Transmembrane helix</keyword>
<feature type="domain" description="ABC transporter" evidence="12">
    <location>
        <begin position="388"/>
        <end position="622"/>
    </location>
</feature>
<dbReference type="SUPFAM" id="SSF90123">
    <property type="entry name" value="ABC transporter transmembrane region"/>
    <property type="match status" value="1"/>
</dbReference>
<comment type="subcellular location">
    <subcellularLocation>
        <location evidence="1">Cell membrane</location>
        <topology evidence="1">Multi-pass membrane protein</topology>
    </subcellularLocation>
</comment>
<evidence type="ECO:0000313" key="14">
    <source>
        <dbReference type="EMBL" id="MBB5849149.1"/>
    </source>
</evidence>
<evidence type="ECO:0000256" key="10">
    <source>
        <dbReference type="SAM" id="MobiDB-lite"/>
    </source>
</evidence>
<dbReference type="AlphaFoldDB" id="A0A7W9N1B0"/>
<dbReference type="InterPro" id="IPR011527">
    <property type="entry name" value="ABC1_TM_dom"/>
</dbReference>
<protein>
    <submittedName>
        <fullName evidence="14">ATP-binding cassette subfamily B protein</fullName>
    </submittedName>
</protein>
<dbReference type="SMART" id="SM00382">
    <property type="entry name" value="AAA"/>
    <property type="match status" value="1"/>
</dbReference>
<dbReference type="InterPro" id="IPR003593">
    <property type="entry name" value="AAA+_ATPase"/>
</dbReference>
<dbReference type="SUPFAM" id="SSF52540">
    <property type="entry name" value="P-loop containing nucleoside triphosphate hydrolases"/>
    <property type="match status" value="1"/>
</dbReference>
<evidence type="ECO:0000256" key="5">
    <source>
        <dbReference type="ARBA" id="ARBA00022692"/>
    </source>
</evidence>
<feature type="transmembrane region" description="Helical" evidence="11">
    <location>
        <begin position="336"/>
        <end position="357"/>
    </location>
</feature>
<feature type="region of interest" description="Disordered" evidence="10">
    <location>
        <begin position="1"/>
        <end position="44"/>
    </location>
</feature>
<evidence type="ECO:0000256" key="4">
    <source>
        <dbReference type="ARBA" id="ARBA00022519"/>
    </source>
</evidence>
<evidence type="ECO:0000256" key="1">
    <source>
        <dbReference type="ARBA" id="ARBA00004651"/>
    </source>
</evidence>
<dbReference type="EMBL" id="JACHMW010000001">
    <property type="protein sequence ID" value="MBB5849149.1"/>
    <property type="molecule type" value="Genomic_DNA"/>
</dbReference>
<dbReference type="Gene3D" id="3.40.50.300">
    <property type="entry name" value="P-loop containing nucleotide triphosphate hydrolases"/>
    <property type="match status" value="1"/>
</dbReference>
<evidence type="ECO:0000256" key="7">
    <source>
        <dbReference type="ARBA" id="ARBA00022840"/>
    </source>
</evidence>
<keyword evidence="5 11" id="KW-0812">Transmembrane</keyword>
<evidence type="ECO:0000313" key="15">
    <source>
        <dbReference type="Proteomes" id="UP000567246"/>
    </source>
</evidence>
<reference evidence="14 15" key="1">
    <citation type="submission" date="2020-08" db="EMBL/GenBank/DDBJ databases">
        <title>Sequencing the genomes of 1000 actinobacteria strains.</title>
        <authorList>
            <person name="Klenk H.-P."/>
        </authorList>
    </citation>
    <scope>NUCLEOTIDE SEQUENCE [LARGE SCALE GENOMIC DNA]</scope>
    <source>
        <strain evidence="14 15">DSM 17945</strain>
    </source>
</reference>
<keyword evidence="7 14" id="KW-0067">ATP-binding</keyword>
<feature type="domain" description="ABC transmembrane type-1" evidence="13">
    <location>
        <begin position="68"/>
        <end position="352"/>
    </location>
</feature>
<dbReference type="PROSITE" id="PS50929">
    <property type="entry name" value="ABC_TM1F"/>
    <property type="match status" value="1"/>
</dbReference>
<name>A0A7W9N1B0_9MICC</name>